<accession>A0A1I0FKV6</accession>
<dbReference type="PANTHER" id="PTHR36174">
    <property type="entry name" value="LIPID II:GLYCINE GLYCYLTRANSFERASE"/>
    <property type="match status" value="1"/>
</dbReference>
<keyword evidence="2" id="KW-1185">Reference proteome</keyword>
<gene>
    <name evidence="1" type="ORF">SAMN04487771_10263</name>
</gene>
<dbReference type="OrthoDB" id="9786422at2"/>
<dbReference type="Gene3D" id="3.40.630.30">
    <property type="match status" value="1"/>
</dbReference>
<reference evidence="2" key="1">
    <citation type="submission" date="2016-10" db="EMBL/GenBank/DDBJ databases">
        <authorList>
            <person name="Varghese N."/>
            <person name="Submissions S."/>
        </authorList>
    </citation>
    <scope>NUCLEOTIDE SEQUENCE [LARGE SCALE GENOMIC DNA]</scope>
    <source>
        <strain evidence="2">KH1P1</strain>
    </source>
</reference>
<proteinExistence type="predicted"/>
<protein>
    <recommendedName>
        <fullName evidence="3">Acetyltransferase (GNAT) domain-containing protein</fullName>
    </recommendedName>
</protein>
<sequence>MDDTWIIEKVSPEEYSRCLPENTAFFNSVRFCELNKGKVDEVLYLIIKKGNSNRFGMIIGVKDSAGKCPFSAPYSFPVALNSNNGVSDYDSAIQAIDNFCRGEGIKNLRFTLPPLTYDEHHLAAWVSSFYRHGYRMVNMDINYILDLKKLNVDNYEQIITKKSRSHLRKAIKSGMSVCNCLTEDELREAYNIIKINHDSKGRPTWMTFEQIYETMKLTEYAAFIAILNGENIASMIYYSIDNRVAQCIYSGLIPGYENSGAMNFLSWHAIRYFGNKGYSIIDRAIATEDSIPNYGLCDFKESIGGERSLKFTFDKSFEKQGVSNERHYLSRRSRNKVISANNGHK</sequence>
<evidence type="ECO:0000313" key="2">
    <source>
        <dbReference type="Proteomes" id="UP000199820"/>
    </source>
</evidence>
<evidence type="ECO:0008006" key="3">
    <source>
        <dbReference type="Google" id="ProtNLM"/>
    </source>
</evidence>
<dbReference type="EMBL" id="FOIL01000026">
    <property type="protein sequence ID" value="SET57886.1"/>
    <property type="molecule type" value="Genomic_DNA"/>
</dbReference>
<dbReference type="SUPFAM" id="SSF55729">
    <property type="entry name" value="Acyl-CoA N-acyltransferases (Nat)"/>
    <property type="match status" value="1"/>
</dbReference>
<name>A0A1I0FKV6_9FIRM</name>
<evidence type="ECO:0000313" key="1">
    <source>
        <dbReference type="EMBL" id="SET57886.1"/>
    </source>
</evidence>
<organism evidence="1 2">
    <name type="scientific">[Clostridium] aminophilum</name>
    <dbReference type="NCBI Taxonomy" id="1526"/>
    <lineage>
        <taxon>Bacteria</taxon>
        <taxon>Bacillati</taxon>
        <taxon>Bacillota</taxon>
        <taxon>Clostridia</taxon>
        <taxon>Lachnospirales</taxon>
        <taxon>Lachnospiraceae</taxon>
    </lineage>
</organism>
<dbReference type="Proteomes" id="UP000199820">
    <property type="component" value="Unassembled WGS sequence"/>
</dbReference>
<dbReference type="RefSeq" id="WP_074649650.1">
    <property type="nucleotide sequence ID" value="NZ_FOIL01000026.1"/>
</dbReference>
<dbReference type="InterPro" id="IPR050644">
    <property type="entry name" value="PG_Glycine_Bridge_Synth"/>
</dbReference>
<dbReference type="InterPro" id="IPR016181">
    <property type="entry name" value="Acyl_CoA_acyltransferase"/>
</dbReference>
<dbReference type="PANTHER" id="PTHR36174:SF1">
    <property type="entry name" value="LIPID II:GLYCINE GLYCYLTRANSFERASE"/>
    <property type="match status" value="1"/>
</dbReference>
<dbReference type="AlphaFoldDB" id="A0A1I0FKV6"/>